<reference evidence="5 6" key="1">
    <citation type="journal article" date="2019" name="Genome Biol. Evol.">
        <title>Day and night: Metabolic profiles and evolutionary relationships of six axenic non-marine cyanobacteria.</title>
        <authorList>
            <person name="Will S.E."/>
            <person name="Henke P."/>
            <person name="Boedeker C."/>
            <person name="Huang S."/>
            <person name="Brinkmann H."/>
            <person name="Rohde M."/>
            <person name="Jarek M."/>
            <person name="Friedl T."/>
            <person name="Seufert S."/>
            <person name="Schumacher M."/>
            <person name="Overmann J."/>
            <person name="Neumann-Schaal M."/>
            <person name="Petersen J."/>
        </authorList>
    </citation>
    <scope>NUCLEOTIDE SEQUENCE [LARGE SCALE GENOMIC DNA]</scope>
    <source>
        <strain evidence="5 6">SAG 39.79</strain>
    </source>
</reference>
<organism evidence="5 6">
    <name type="scientific">Chroococcidiopsis cubana SAG 39.79</name>
    <dbReference type="NCBI Taxonomy" id="388085"/>
    <lineage>
        <taxon>Bacteria</taxon>
        <taxon>Bacillati</taxon>
        <taxon>Cyanobacteriota</taxon>
        <taxon>Cyanophyceae</taxon>
        <taxon>Chroococcidiopsidales</taxon>
        <taxon>Chroococcidiopsidaceae</taxon>
        <taxon>Chroococcidiopsis</taxon>
    </lineage>
</organism>
<dbReference type="Proteomes" id="UP000282574">
    <property type="component" value="Unassembled WGS sequence"/>
</dbReference>
<dbReference type="InterPro" id="IPR003593">
    <property type="entry name" value="AAA+_ATPase"/>
</dbReference>
<protein>
    <submittedName>
        <fullName evidence="5">ATPase</fullName>
    </submittedName>
</protein>
<name>A0AB37UIK6_9CYAN</name>
<evidence type="ECO:0000313" key="6">
    <source>
        <dbReference type="Proteomes" id="UP000282574"/>
    </source>
</evidence>
<accession>A0AB37UIK6</accession>
<dbReference type="AlphaFoldDB" id="A0AB37UIK6"/>
<evidence type="ECO:0000256" key="2">
    <source>
        <dbReference type="ARBA" id="ARBA00022741"/>
    </source>
</evidence>
<dbReference type="Pfam" id="PF22977">
    <property type="entry name" value="WHD"/>
    <property type="match status" value="1"/>
</dbReference>
<comment type="similarity">
    <text evidence="1">Belongs to the AAA ATPase family.</text>
</comment>
<keyword evidence="2" id="KW-0547">Nucleotide-binding</keyword>
<evidence type="ECO:0000313" key="5">
    <source>
        <dbReference type="EMBL" id="RUT11227.1"/>
    </source>
</evidence>
<dbReference type="RefSeq" id="WP_127023536.1">
    <property type="nucleotide sequence ID" value="NZ_JAVKZF010000004.1"/>
</dbReference>
<dbReference type="GO" id="GO:0005524">
    <property type="term" value="F:ATP binding"/>
    <property type="evidence" value="ECO:0007669"/>
    <property type="project" value="UniProtKB-KW"/>
</dbReference>
<dbReference type="SUPFAM" id="SSF52540">
    <property type="entry name" value="P-loop containing nucleoside triphosphate hydrolases"/>
    <property type="match status" value="1"/>
</dbReference>
<keyword evidence="6" id="KW-1185">Reference proteome</keyword>
<evidence type="ECO:0000256" key="1">
    <source>
        <dbReference type="ARBA" id="ARBA00006914"/>
    </source>
</evidence>
<keyword evidence="3" id="KW-0067">ATP-binding</keyword>
<dbReference type="GO" id="GO:0016887">
    <property type="term" value="F:ATP hydrolysis activity"/>
    <property type="evidence" value="ECO:0007669"/>
    <property type="project" value="InterPro"/>
</dbReference>
<evidence type="ECO:0000259" key="4">
    <source>
        <dbReference type="SMART" id="SM00382"/>
    </source>
</evidence>
<gene>
    <name evidence="5" type="ORF">DSM107010_34960</name>
</gene>
<comment type="caution">
    <text evidence="5">The sequence shown here is derived from an EMBL/GenBank/DDBJ whole genome shotgun (WGS) entry which is preliminary data.</text>
</comment>
<dbReference type="SMART" id="SM00382">
    <property type="entry name" value="AAA"/>
    <property type="match status" value="1"/>
</dbReference>
<dbReference type="CDD" id="cd19481">
    <property type="entry name" value="RecA-like_protease"/>
    <property type="match status" value="1"/>
</dbReference>
<dbReference type="InterPro" id="IPR050221">
    <property type="entry name" value="26S_Proteasome_ATPase"/>
</dbReference>
<dbReference type="InterPro" id="IPR054472">
    <property type="entry name" value="WHD"/>
</dbReference>
<dbReference type="InterPro" id="IPR027417">
    <property type="entry name" value="P-loop_NTPase"/>
</dbReference>
<proteinExistence type="inferred from homology"/>
<evidence type="ECO:0000256" key="3">
    <source>
        <dbReference type="ARBA" id="ARBA00022840"/>
    </source>
</evidence>
<dbReference type="Pfam" id="PF00004">
    <property type="entry name" value="AAA"/>
    <property type="match status" value="1"/>
</dbReference>
<dbReference type="InterPro" id="IPR003959">
    <property type="entry name" value="ATPase_AAA_core"/>
</dbReference>
<dbReference type="EMBL" id="RSCK01000029">
    <property type="protein sequence ID" value="RUT11227.1"/>
    <property type="molecule type" value="Genomic_DNA"/>
</dbReference>
<sequence>MKIEHSSWHDTNFQYLLSQVDEVRQLLLQKIEPKPDRSIPVNFSSNLALKTMDGVMRLPSALEQLCAIFMLSAFERDLLLLCVGIELYPVFGSLCAAIQGNEDQDYPTFRLAFDLFDRSDLGILSSQSPLQYWKLIEIGLGQSLTSSPIRIDKRILCYLLGEPCWDDKLVGIVKPIQTATDNNTLLPPSHQVLVDSIVATCFGTSQPNGSPVTQLCSTDVALKRSIAAAACNSVGYNLNAISASVLPSHPNELHHLQQLWNREALLTKSALLLECDWVTQADTVQENTISRFIQGIYSPLVVSRQERQSSSGQRPTIAFDVPQLSHSDQLDIWQSQLSAIATDLNGYVEKLVAQFNLKTDAIATVCAAVKSQEVGSSLVCSSPEVTFDRLWNLCRTMARPQLDNLAQRIESKATWNDVVLPEQQQQTLHEIAAHVQYRDRVYWQWGFADKGSRGLGISVLFEGPPGTGKTTAAELLAKELQLDLYRIDLSQVVDKYIGETEKHLRRIFDAAEAGGVILLFDEADALFGKRTEVKDSHDHHANVQVNYLLQRMEAYQGLAILTTNLKSSLDQAFLRRLRFVVSFPFPDFNLRIQIWKHSFPKRVQTHGLAFDKLARLNSTGGDIRNIVLLACFLAAQTTEQVVTMEHILSATKSEYSKKGKTLTSAEIEGWV</sequence>
<dbReference type="Gene3D" id="3.40.50.300">
    <property type="entry name" value="P-loop containing nucleotide triphosphate hydrolases"/>
    <property type="match status" value="1"/>
</dbReference>
<feature type="domain" description="AAA+ ATPase" evidence="4">
    <location>
        <begin position="455"/>
        <end position="587"/>
    </location>
</feature>
<dbReference type="PANTHER" id="PTHR23073">
    <property type="entry name" value="26S PROTEASOME REGULATORY SUBUNIT"/>
    <property type="match status" value="1"/>
</dbReference>